<evidence type="ECO:0000256" key="6">
    <source>
        <dbReference type="SAM" id="SignalP"/>
    </source>
</evidence>
<dbReference type="GO" id="GO:0009055">
    <property type="term" value="F:electron transfer activity"/>
    <property type="evidence" value="ECO:0007669"/>
    <property type="project" value="InterPro"/>
</dbReference>
<keyword evidence="6" id="KW-0732">Signal</keyword>
<comment type="caution">
    <text evidence="8">The sequence shown here is derived from an EMBL/GenBank/DDBJ whole genome shotgun (WGS) entry which is preliminary data.</text>
</comment>
<dbReference type="InterPro" id="IPR022655">
    <property type="entry name" value="DUF1553"/>
</dbReference>
<organism evidence="8 9">
    <name type="scientific">Chthoniobacter flavus Ellin428</name>
    <dbReference type="NCBI Taxonomy" id="497964"/>
    <lineage>
        <taxon>Bacteria</taxon>
        <taxon>Pseudomonadati</taxon>
        <taxon>Verrucomicrobiota</taxon>
        <taxon>Spartobacteria</taxon>
        <taxon>Chthoniobacterales</taxon>
        <taxon>Chthoniobacteraceae</taxon>
        <taxon>Chthoniobacter</taxon>
    </lineage>
</organism>
<evidence type="ECO:0000259" key="7">
    <source>
        <dbReference type="PROSITE" id="PS51007"/>
    </source>
</evidence>
<evidence type="ECO:0000256" key="1">
    <source>
        <dbReference type="ARBA" id="ARBA00022617"/>
    </source>
</evidence>
<evidence type="ECO:0000256" key="5">
    <source>
        <dbReference type="SAM" id="Coils"/>
    </source>
</evidence>
<keyword evidence="3 4" id="KW-0408">Iron</keyword>
<dbReference type="Pfam" id="PF07583">
    <property type="entry name" value="PSCyt2"/>
    <property type="match status" value="1"/>
</dbReference>
<feature type="domain" description="Cytochrome c" evidence="7">
    <location>
        <begin position="29"/>
        <end position="124"/>
    </location>
</feature>
<dbReference type="Pfam" id="PF07587">
    <property type="entry name" value="PSD1"/>
    <property type="match status" value="1"/>
</dbReference>
<feature type="chain" id="PRO_5002802976" description="Cytochrome c domain-containing protein" evidence="6">
    <location>
        <begin position="25"/>
        <end position="1069"/>
    </location>
</feature>
<evidence type="ECO:0000313" key="9">
    <source>
        <dbReference type="Proteomes" id="UP000005824"/>
    </source>
</evidence>
<dbReference type="InterPro" id="IPR011444">
    <property type="entry name" value="DUF1549"/>
</dbReference>
<proteinExistence type="predicted"/>
<accession>B4D076</accession>
<dbReference type="AlphaFoldDB" id="B4D076"/>
<keyword evidence="2 4" id="KW-0479">Metal-binding</keyword>
<protein>
    <recommendedName>
        <fullName evidence="7">Cytochrome c domain-containing protein</fullName>
    </recommendedName>
</protein>
<name>B4D076_9BACT</name>
<keyword evidence="1 4" id="KW-0349">Heme</keyword>
<dbReference type="Pfam" id="PF07635">
    <property type="entry name" value="PSCyt1"/>
    <property type="match status" value="1"/>
</dbReference>
<evidence type="ECO:0000256" key="2">
    <source>
        <dbReference type="ARBA" id="ARBA00022723"/>
    </source>
</evidence>
<feature type="coiled-coil region" evidence="5">
    <location>
        <begin position="412"/>
        <end position="465"/>
    </location>
</feature>
<reference evidence="8 9" key="1">
    <citation type="journal article" date="2011" name="J. Bacteriol.">
        <title>Genome sequence of Chthoniobacter flavus Ellin428, an aerobic heterotrophic soil bacterium.</title>
        <authorList>
            <person name="Kant R."/>
            <person name="van Passel M.W."/>
            <person name="Palva A."/>
            <person name="Lucas S."/>
            <person name="Lapidus A."/>
            <person name="Glavina Del Rio T."/>
            <person name="Dalin E."/>
            <person name="Tice H."/>
            <person name="Bruce D."/>
            <person name="Goodwin L."/>
            <person name="Pitluck S."/>
            <person name="Larimer F.W."/>
            <person name="Land M.L."/>
            <person name="Hauser L."/>
            <person name="Sangwan P."/>
            <person name="de Vos W.M."/>
            <person name="Janssen P.H."/>
            <person name="Smidt H."/>
        </authorList>
    </citation>
    <scope>NUCLEOTIDE SEQUENCE [LARGE SCALE GENOMIC DNA]</scope>
    <source>
        <strain evidence="8 9">Ellin428</strain>
    </source>
</reference>
<dbReference type="GO" id="GO:0046872">
    <property type="term" value="F:metal ion binding"/>
    <property type="evidence" value="ECO:0007669"/>
    <property type="project" value="UniProtKB-KW"/>
</dbReference>
<dbReference type="InterPro" id="IPR011429">
    <property type="entry name" value="Cyt_c_Planctomycete-type"/>
</dbReference>
<feature type="signal peptide" evidence="6">
    <location>
        <begin position="1"/>
        <end position="24"/>
    </location>
</feature>
<dbReference type="Proteomes" id="UP000005824">
    <property type="component" value="Unassembled WGS sequence"/>
</dbReference>
<evidence type="ECO:0000313" key="8">
    <source>
        <dbReference type="EMBL" id="EDY20390.1"/>
    </source>
</evidence>
<gene>
    <name evidence="8" type="ORF">CfE428DRAFT_2314</name>
</gene>
<dbReference type="PANTHER" id="PTHR35889:SF3">
    <property type="entry name" value="F-BOX DOMAIN-CONTAINING PROTEIN"/>
    <property type="match status" value="1"/>
</dbReference>
<sequence precursor="true">MRRPSRLSVALFALTLPLPAVSHAEDKVQFNRDIRPIFSDTCFQCHGPDEKKRKAGLRLDTRDTAVKPSESGDIAIVPGKPAESEMIKRLEATDPDDVMPPSKLHKPITPAQLATVKKWIAQGAQYQRHWAFVKPERPPVPKLAEIPLPDLNWKNNGNGVGDWSANPVDAFLLKNMTAKGLVPSKEAAPETVIRRMSLDLNGIPPTAAEVDAFVQDWKANGSRAAVNKLADRLLASPRYGEHMAVQWLDFARYADSNGFQSDTSRQMWHWRDWVINAFNRNMPFDEFTLEQLAGDMLPNATRDQIVASGFQRNCRLNGEGGRIVDEWFAETVIDRVNTTGETWLGLTLGCCRCHDHKFDPISQKEFYSFFAFFNSSDENGVLDDFGGSAGTRRGGNSRPILDLPTPAQEAQIAKLEGAVTTAQQQVAEATKQLPQLEKDWEVKFRNELQDKKPAWQELAADAKSEGGATLTRLEDGTWLASGKNPANDTYTITAPIAAGDFSALLLETFPDPSLPGHSLGRNSNGNYVLTSVEAEISAPSLPQQLVADFTRAESDYEQKGYEVKLIVEDNSPKRGKRDKAKKGWAIDGNDPAKKVPRKAMFVASTPLTIPADATITVRLKHEALANHNIGRFRVSMSSQPPSVVKLNGGETPKAIRDTLDMDAAKRTAAQHAALLKFFRDNTDNPASRAETVLAAAKKALGDFKLDLPNTMVMKELPQPRDAYVLIRGEYDKHGEKVQRGLPAFLPPLPRGAPMDRRGLAEWITSPENPLTARVWVNRAWEKFFGIGLVRTTENLGSQSEWPSNPELLDFLATEFVRLKWDMKAIQKLLVTSAAYRQSSQVTPEFLEHDPENRLLARGPRFRLSAEVLRDQALAISGLLVEKVGGPSVRPYMPDGVWDETSRYGDMRNYKADTGEGLYRRSLYTIWKRTASPPTMAIFDSPTREICTVHRSRTDTPLQALSLLNEVTFVEAARALAQRMILEGGATPEERIAWAFKRATSRSPKPNELQVLAKGLNARLARYQTDGDDAKKLVAFGSSKPDANVDPNELAAYTLTANVLLNLDEVVTRE</sequence>
<dbReference type="STRING" id="497964.CfE428DRAFT_2314"/>
<dbReference type="InParanoid" id="B4D076"/>
<keyword evidence="9" id="KW-1185">Reference proteome</keyword>
<dbReference type="PANTHER" id="PTHR35889">
    <property type="entry name" value="CYCLOINULO-OLIGOSACCHARIDE FRUCTANOTRANSFERASE-RELATED"/>
    <property type="match status" value="1"/>
</dbReference>
<dbReference type="RefSeq" id="WP_006979639.1">
    <property type="nucleotide sequence ID" value="NZ_ABVL01000005.1"/>
</dbReference>
<dbReference type="EMBL" id="ABVL01000005">
    <property type="protein sequence ID" value="EDY20390.1"/>
    <property type="molecule type" value="Genomic_DNA"/>
</dbReference>
<dbReference type="InterPro" id="IPR009056">
    <property type="entry name" value="Cyt_c-like_dom"/>
</dbReference>
<evidence type="ECO:0000256" key="3">
    <source>
        <dbReference type="ARBA" id="ARBA00023004"/>
    </source>
</evidence>
<dbReference type="PROSITE" id="PS51007">
    <property type="entry name" value="CYTC"/>
    <property type="match status" value="1"/>
</dbReference>
<dbReference type="SUPFAM" id="SSF46626">
    <property type="entry name" value="Cytochrome c"/>
    <property type="match status" value="1"/>
</dbReference>
<evidence type="ECO:0000256" key="4">
    <source>
        <dbReference type="PROSITE-ProRule" id="PRU00433"/>
    </source>
</evidence>
<keyword evidence="5" id="KW-0175">Coiled coil</keyword>
<dbReference type="eggNOG" id="COG2010">
    <property type="taxonomic scope" value="Bacteria"/>
</dbReference>
<dbReference type="GO" id="GO:0020037">
    <property type="term" value="F:heme binding"/>
    <property type="evidence" value="ECO:0007669"/>
    <property type="project" value="InterPro"/>
</dbReference>
<dbReference type="InterPro" id="IPR036909">
    <property type="entry name" value="Cyt_c-like_dom_sf"/>
</dbReference>